<sequence>MSSVHQPAISKERRERAFREGVDFHTFVERAELNRDLLHSNYNGYTLTEEEKAFFGSLKQPIDVLVLAQDWCGDAVSNLPLFGKIADETGNLRLHIVNRDPDNLDIAAAYPHADGKSRIPTYIFFADSGDQLGVFIERPEVITSYNRKWSEQFWDEHPEYEGRGIPPQQLDTPVRKAYFAYLKHQRPSTLDEEKAGILDILRAFLR</sequence>
<dbReference type="Pfam" id="PF14595">
    <property type="entry name" value="Thioredoxin_9"/>
    <property type="match status" value="1"/>
</dbReference>
<gene>
    <name evidence="1" type="ORF">FE784_07160</name>
</gene>
<dbReference type="SUPFAM" id="SSF52833">
    <property type="entry name" value="Thioredoxin-like"/>
    <property type="match status" value="1"/>
</dbReference>
<dbReference type="OrthoDB" id="6120799at2"/>
<proteinExistence type="predicted"/>
<organism evidence="1 2">
    <name type="scientific">Paenibacillus hemerocallicola</name>
    <dbReference type="NCBI Taxonomy" id="1172614"/>
    <lineage>
        <taxon>Bacteria</taxon>
        <taxon>Bacillati</taxon>
        <taxon>Bacillota</taxon>
        <taxon>Bacilli</taxon>
        <taxon>Bacillales</taxon>
        <taxon>Paenibacillaceae</taxon>
        <taxon>Paenibacillus</taxon>
    </lineage>
</organism>
<evidence type="ECO:0000313" key="1">
    <source>
        <dbReference type="EMBL" id="TNJ66973.1"/>
    </source>
</evidence>
<evidence type="ECO:0000313" key="2">
    <source>
        <dbReference type="Proteomes" id="UP000307943"/>
    </source>
</evidence>
<dbReference type="RefSeq" id="WP_139601458.1">
    <property type="nucleotide sequence ID" value="NZ_VDCQ01000007.1"/>
</dbReference>
<name>A0A5C4TD19_9BACL</name>
<reference evidence="1 2" key="1">
    <citation type="submission" date="2019-05" db="EMBL/GenBank/DDBJ databases">
        <title>We sequenced the genome of Paenibacillus hemerocallicola KCTC 33185 for further insight into its adaptation and study the phylogeny of Paenibacillus.</title>
        <authorList>
            <person name="Narsing Rao M.P."/>
        </authorList>
    </citation>
    <scope>NUCLEOTIDE SEQUENCE [LARGE SCALE GENOMIC DNA]</scope>
    <source>
        <strain evidence="1 2">KCTC 33185</strain>
    </source>
</reference>
<dbReference type="Proteomes" id="UP000307943">
    <property type="component" value="Unassembled WGS sequence"/>
</dbReference>
<accession>A0A5C4TD19</accession>
<dbReference type="EMBL" id="VDCQ01000007">
    <property type="protein sequence ID" value="TNJ66973.1"/>
    <property type="molecule type" value="Genomic_DNA"/>
</dbReference>
<dbReference type="InterPro" id="IPR036249">
    <property type="entry name" value="Thioredoxin-like_sf"/>
</dbReference>
<dbReference type="AlphaFoldDB" id="A0A5C4TD19"/>
<comment type="caution">
    <text evidence="1">The sequence shown here is derived from an EMBL/GenBank/DDBJ whole genome shotgun (WGS) entry which is preliminary data.</text>
</comment>
<protein>
    <submittedName>
        <fullName evidence="1">Thioredoxin family protein</fullName>
    </submittedName>
</protein>
<keyword evidence="2" id="KW-1185">Reference proteome</keyword>
<dbReference type="Gene3D" id="3.40.30.10">
    <property type="entry name" value="Glutaredoxin"/>
    <property type="match status" value="1"/>
</dbReference>